<dbReference type="AlphaFoldDB" id="A0A3A9ZT83"/>
<gene>
    <name evidence="2" type="ORF">D7223_03090</name>
</gene>
<keyword evidence="1" id="KW-0812">Transmembrane</keyword>
<evidence type="ECO:0000256" key="1">
    <source>
        <dbReference type="SAM" id="Phobius"/>
    </source>
</evidence>
<feature type="transmembrane region" description="Helical" evidence="1">
    <location>
        <begin position="71"/>
        <end position="93"/>
    </location>
</feature>
<feature type="transmembrane region" description="Helical" evidence="1">
    <location>
        <begin position="136"/>
        <end position="156"/>
    </location>
</feature>
<evidence type="ECO:0000313" key="3">
    <source>
        <dbReference type="Proteomes" id="UP000281726"/>
    </source>
</evidence>
<protein>
    <submittedName>
        <fullName evidence="2">Low temperature requirement protein A</fullName>
    </submittedName>
</protein>
<feature type="transmembrane region" description="Helical" evidence="1">
    <location>
        <begin position="105"/>
        <end position="124"/>
    </location>
</feature>
<name>A0A3A9ZT83_9ACTN</name>
<feature type="transmembrane region" description="Helical" evidence="1">
    <location>
        <begin position="324"/>
        <end position="345"/>
    </location>
</feature>
<feature type="transmembrane region" description="Helical" evidence="1">
    <location>
        <begin position="365"/>
        <end position="388"/>
    </location>
</feature>
<dbReference type="Pfam" id="PF06772">
    <property type="entry name" value="LtrA"/>
    <property type="match status" value="1"/>
</dbReference>
<feature type="transmembrane region" description="Helical" evidence="1">
    <location>
        <begin position="233"/>
        <end position="253"/>
    </location>
</feature>
<keyword evidence="1" id="KW-1133">Transmembrane helix</keyword>
<dbReference type="OrthoDB" id="7698234at2"/>
<sequence>MSWGGPGTRVTRLELFYDLVFVFAFFNVTTLAAANLTVRTLLESLAVVALLWWCWTGFVAVGNVVRADQGIMPVIGFLIMAAVFVLALTTAVAFYDEPGGLPGPLVFACAYLVTWVVKVAALWSTTLPERGAVRRSVLLTIPTMSGALIILAAATLPQRLVPEHERDVRLALWAVALLLEYGFGLLLGRIGWRLRSVGHWAERHALIVLVALGESVIALGIGTTTRAGRPITVSVIAAAVLGIAVIATLWWLYFDVLAFAVEQALHGTRGPERIPLARDIYTYLHLPLIIGVILVALGLKRLLTGVIATPGRAARETLDGLDPLVLYGGVVVFLLALVAIEWRTFRRLDGLSLGGAALLAAGTPLAYLLPTLTALGLLTGLVGLVVLVRLRSTRHMRARVREKALSEQESLEAEANRWRRRHL</sequence>
<dbReference type="PANTHER" id="PTHR36840:SF1">
    <property type="entry name" value="BLL5714 PROTEIN"/>
    <property type="match status" value="1"/>
</dbReference>
<reference evidence="2 3" key="1">
    <citation type="journal article" date="2004" name="Syst. Appl. Microbiol.">
        <title>Cryptoendolithic actinomycetes from antarctic sandstone rock samples: Micromonospora endolithica sp. nov. and two isolates related to Micromonospora coerulea Jensen 1932.</title>
        <authorList>
            <person name="Hirsch P."/>
            <person name="Mevs U."/>
            <person name="Kroppenstedt R.M."/>
            <person name="Schumann P."/>
            <person name="Stackebrandt E."/>
        </authorList>
    </citation>
    <scope>NUCLEOTIDE SEQUENCE [LARGE SCALE GENOMIC DNA]</scope>
    <source>
        <strain evidence="2 3">JCM 12677</strain>
    </source>
</reference>
<dbReference type="InterPro" id="IPR010640">
    <property type="entry name" value="Low_temperature_requirement_A"/>
</dbReference>
<dbReference type="Proteomes" id="UP000281726">
    <property type="component" value="Unassembled WGS sequence"/>
</dbReference>
<feature type="transmembrane region" description="Helical" evidence="1">
    <location>
        <begin position="45"/>
        <end position="65"/>
    </location>
</feature>
<accession>A0A3A9ZT83</accession>
<comment type="caution">
    <text evidence="2">The sequence shown here is derived from an EMBL/GenBank/DDBJ whole genome shotgun (WGS) entry which is preliminary data.</text>
</comment>
<dbReference type="EMBL" id="RBAK01000001">
    <property type="protein sequence ID" value="RKN51311.1"/>
    <property type="molecule type" value="Genomic_DNA"/>
</dbReference>
<feature type="transmembrane region" description="Helical" evidence="1">
    <location>
        <begin position="15"/>
        <end position="38"/>
    </location>
</feature>
<dbReference type="PANTHER" id="PTHR36840">
    <property type="entry name" value="BLL5714 PROTEIN"/>
    <property type="match status" value="1"/>
</dbReference>
<proteinExistence type="predicted"/>
<keyword evidence="3" id="KW-1185">Reference proteome</keyword>
<keyword evidence="1" id="KW-0472">Membrane</keyword>
<evidence type="ECO:0000313" key="2">
    <source>
        <dbReference type="EMBL" id="RKN51311.1"/>
    </source>
</evidence>
<organism evidence="2 3">
    <name type="scientific">Micromonospora endolithica</name>
    <dbReference type="NCBI Taxonomy" id="230091"/>
    <lineage>
        <taxon>Bacteria</taxon>
        <taxon>Bacillati</taxon>
        <taxon>Actinomycetota</taxon>
        <taxon>Actinomycetes</taxon>
        <taxon>Micromonosporales</taxon>
        <taxon>Micromonosporaceae</taxon>
        <taxon>Micromonospora</taxon>
    </lineage>
</organism>
<feature type="transmembrane region" description="Helical" evidence="1">
    <location>
        <begin position="280"/>
        <end position="303"/>
    </location>
</feature>
<feature type="transmembrane region" description="Helical" evidence="1">
    <location>
        <begin position="168"/>
        <end position="192"/>
    </location>
</feature>